<dbReference type="InterPro" id="IPR001525">
    <property type="entry name" value="C5_MeTfrase"/>
</dbReference>
<dbReference type="PROSITE" id="PS51679">
    <property type="entry name" value="SAM_MT_C5"/>
    <property type="match status" value="1"/>
</dbReference>
<organism evidence="9 10">
    <name type="scientific">Draconibacterium aestuarii</name>
    <dbReference type="NCBI Taxonomy" id="2998507"/>
    <lineage>
        <taxon>Bacteria</taxon>
        <taxon>Pseudomonadati</taxon>
        <taxon>Bacteroidota</taxon>
        <taxon>Bacteroidia</taxon>
        <taxon>Marinilabiliales</taxon>
        <taxon>Prolixibacteraceae</taxon>
        <taxon>Draconibacterium</taxon>
    </lineage>
</organism>
<comment type="similarity">
    <text evidence="6 7">Belongs to the class I-like SAM-binding methyltransferase superfamily. C5-methyltransferase family.</text>
</comment>
<dbReference type="GO" id="GO:0009307">
    <property type="term" value="P:DNA restriction-modification system"/>
    <property type="evidence" value="ECO:0007669"/>
    <property type="project" value="UniProtKB-KW"/>
</dbReference>
<sequence length="366" mass="42317">MKNNQARFRFIDLFAGIGGFHIAMHENGGRCVFASEIDKFARQTYEHNFKRLSPKIFENGNFNEDITDENLDYKNIPDFDVLCAGFPCQPFSHAGLKKGFDDTRGTLFFNIKEIVKAKIEGNKKNHKISIPRVLLLENVKGFKNHDKGNTFKRIKEVLDDLGYEVSAEVLNSKHFGVPQNRERIFIVAWYRDIVKVKEFKFPWGIDDDGKVIYDKEKRDERAKNINVGSILLNQDELEALEERDKKTYTISEKLWAGHQRRRVEHAQKGNGFGYSSFNEESPYTSTISARYYKDGSEILIEQDNIPDRPNRPRKLHPKEAARLQGYPIDSWYEIPVSDNQAYKQFGNSVSVPVVTTIANEIKKQLL</sequence>
<dbReference type="SUPFAM" id="SSF53335">
    <property type="entry name" value="S-adenosyl-L-methionine-dependent methyltransferases"/>
    <property type="match status" value="1"/>
</dbReference>
<dbReference type="PANTHER" id="PTHR46098:SF1">
    <property type="entry name" value="TRNA (CYTOSINE(38)-C(5))-METHYLTRANSFERASE"/>
    <property type="match status" value="1"/>
</dbReference>
<dbReference type="PANTHER" id="PTHR46098">
    <property type="entry name" value="TRNA (CYTOSINE(38)-C(5))-METHYLTRANSFERASE"/>
    <property type="match status" value="1"/>
</dbReference>
<evidence type="ECO:0000313" key="9">
    <source>
        <dbReference type="EMBL" id="MCY1720700.1"/>
    </source>
</evidence>
<evidence type="ECO:0000256" key="7">
    <source>
        <dbReference type="RuleBase" id="RU000416"/>
    </source>
</evidence>
<dbReference type="EMBL" id="JAPOHD010000020">
    <property type="protein sequence ID" value="MCY1720700.1"/>
    <property type="molecule type" value="Genomic_DNA"/>
</dbReference>
<dbReference type="AlphaFoldDB" id="A0A9X3F5G9"/>
<dbReference type="PROSITE" id="PS00094">
    <property type="entry name" value="C5_MTASE_1"/>
    <property type="match status" value="1"/>
</dbReference>
<keyword evidence="3 6" id="KW-0949">S-adenosyl-L-methionine</keyword>
<evidence type="ECO:0000256" key="2">
    <source>
        <dbReference type="ARBA" id="ARBA00022679"/>
    </source>
</evidence>
<evidence type="ECO:0000256" key="6">
    <source>
        <dbReference type="PROSITE-ProRule" id="PRU01016"/>
    </source>
</evidence>
<comment type="catalytic activity">
    <reaction evidence="5 8">
        <text>a 2'-deoxycytidine in DNA + S-adenosyl-L-methionine = a 5-methyl-2'-deoxycytidine in DNA + S-adenosyl-L-homocysteine + H(+)</text>
        <dbReference type="Rhea" id="RHEA:13681"/>
        <dbReference type="Rhea" id="RHEA-COMP:11369"/>
        <dbReference type="Rhea" id="RHEA-COMP:11370"/>
        <dbReference type="ChEBI" id="CHEBI:15378"/>
        <dbReference type="ChEBI" id="CHEBI:57856"/>
        <dbReference type="ChEBI" id="CHEBI:59789"/>
        <dbReference type="ChEBI" id="CHEBI:85452"/>
        <dbReference type="ChEBI" id="CHEBI:85454"/>
        <dbReference type="EC" id="2.1.1.37"/>
    </reaction>
</comment>
<reference evidence="9" key="1">
    <citation type="submission" date="2022-11" db="EMBL/GenBank/DDBJ databases">
        <title>Marilongibacter aestuarii gen. nov., sp. nov., isolated from tidal flat sediment.</title>
        <authorList>
            <person name="Jiayan W."/>
        </authorList>
    </citation>
    <scope>NUCLEOTIDE SEQUENCE</scope>
    <source>
        <strain evidence="9">Z1-6</strain>
    </source>
</reference>
<dbReference type="EC" id="2.1.1.37" evidence="8"/>
<keyword evidence="4" id="KW-0680">Restriction system</keyword>
<dbReference type="GO" id="GO:0003886">
    <property type="term" value="F:DNA (cytosine-5-)-methyltransferase activity"/>
    <property type="evidence" value="ECO:0007669"/>
    <property type="project" value="UniProtKB-EC"/>
</dbReference>
<dbReference type="RefSeq" id="WP_343333033.1">
    <property type="nucleotide sequence ID" value="NZ_JAPOHD010000020.1"/>
</dbReference>
<dbReference type="GO" id="GO:0032259">
    <property type="term" value="P:methylation"/>
    <property type="evidence" value="ECO:0007669"/>
    <property type="project" value="UniProtKB-KW"/>
</dbReference>
<keyword evidence="10" id="KW-1185">Reference proteome</keyword>
<comment type="caution">
    <text evidence="9">The sequence shown here is derived from an EMBL/GenBank/DDBJ whole genome shotgun (WGS) entry which is preliminary data.</text>
</comment>
<dbReference type="InterPro" id="IPR018117">
    <property type="entry name" value="C5_DNA_meth_AS"/>
</dbReference>
<dbReference type="InterPro" id="IPR050750">
    <property type="entry name" value="C5-MTase"/>
</dbReference>
<dbReference type="Proteomes" id="UP001145087">
    <property type="component" value="Unassembled WGS sequence"/>
</dbReference>
<gene>
    <name evidence="9" type="primary">dcm</name>
    <name evidence="9" type="ORF">OU798_10120</name>
</gene>
<dbReference type="PROSITE" id="PS00095">
    <property type="entry name" value="C5_MTASE_2"/>
    <property type="match status" value="1"/>
</dbReference>
<keyword evidence="1 6" id="KW-0489">Methyltransferase</keyword>
<dbReference type="PRINTS" id="PR00105">
    <property type="entry name" value="C5METTRFRASE"/>
</dbReference>
<protein>
    <recommendedName>
        <fullName evidence="8">Cytosine-specific methyltransferase</fullName>
        <ecNumber evidence="8">2.1.1.37</ecNumber>
    </recommendedName>
</protein>
<evidence type="ECO:0000256" key="1">
    <source>
        <dbReference type="ARBA" id="ARBA00022603"/>
    </source>
</evidence>
<keyword evidence="2 6" id="KW-0808">Transferase</keyword>
<evidence type="ECO:0000256" key="4">
    <source>
        <dbReference type="ARBA" id="ARBA00022747"/>
    </source>
</evidence>
<evidence type="ECO:0000256" key="3">
    <source>
        <dbReference type="ARBA" id="ARBA00022691"/>
    </source>
</evidence>
<dbReference type="NCBIfam" id="TIGR00675">
    <property type="entry name" value="dcm"/>
    <property type="match status" value="1"/>
</dbReference>
<accession>A0A9X3F5G9</accession>
<dbReference type="CDD" id="cd00315">
    <property type="entry name" value="Cyt_C5_DNA_methylase"/>
    <property type="match status" value="1"/>
</dbReference>
<evidence type="ECO:0000313" key="10">
    <source>
        <dbReference type="Proteomes" id="UP001145087"/>
    </source>
</evidence>
<dbReference type="Gene3D" id="3.40.50.150">
    <property type="entry name" value="Vaccinia Virus protein VP39"/>
    <property type="match status" value="1"/>
</dbReference>
<feature type="active site" evidence="6">
    <location>
        <position position="88"/>
    </location>
</feature>
<proteinExistence type="inferred from homology"/>
<dbReference type="InterPro" id="IPR031303">
    <property type="entry name" value="C5_meth_CS"/>
</dbReference>
<dbReference type="Pfam" id="PF00145">
    <property type="entry name" value="DNA_methylase"/>
    <property type="match status" value="1"/>
</dbReference>
<evidence type="ECO:0000256" key="5">
    <source>
        <dbReference type="ARBA" id="ARBA00047422"/>
    </source>
</evidence>
<dbReference type="InterPro" id="IPR029063">
    <property type="entry name" value="SAM-dependent_MTases_sf"/>
</dbReference>
<name>A0A9X3F5G9_9BACT</name>
<evidence type="ECO:0000256" key="8">
    <source>
        <dbReference type="RuleBase" id="RU000417"/>
    </source>
</evidence>
<dbReference type="Gene3D" id="3.90.120.30">
    <property type="match status" value="1"/>
</dbReference>